<dbReference type="EMBL" id="JBBCAQ010000034">
    <property type="protein sequence ID" value="KAK7580446.1"/>
    <property type="molecule type" value="Genomic_DNA"/>
</dbReference>
<dbReference type="InterPro" id="IPR006139">
    <property type="entry name" value="D-isomer_2_OHA_DH_cat_dom"/>
</dbReference>
<evidence type="ECO:0000256" key="10">
    <source>
        <dbReference type="ARBA" id="ARBA00022989"/>
    </source>
</evidence>
<keyword evidence="9" id="KW-0735">Signal-anchor</keyword>
<dbReference type="Proteomes" id="UP001367676">
    <property type="component" value="Unassembled WGS sequence"/>
</dbReference>
<evidence type="ECO:0008006" key="21">
    <source>
        <dbReference type="Google" id="ProtNLM"/>
    </source>
</evidence>
<dbReference type="SUPFAM" id="SSF51735">
    <property type="entry name" value="NAD(P)-binding Rossmann-fold domains"/>
    <property type="match status" value="1"/>
</dbReference>
<evidence type="ECO:0000256" key="14">
    <source>
        <dbReference type="ARBA" id="ARBA00023034"/>
    </source>
</evidence>
<evidence type="ECO:0000259" key="16">
    <source>
        <dbReference type="Pfam" id="PF00389"/>
    </source>
</evidence>
<evidence type="ECO:0000256" key="5">
    <source>
        <dbReference type="ARBA" id="ARBA00022553"/>
    </source>
</evidence>
<dbReference type="InterPro" id="IPR045626">
    <property type="entry name" value="PGDH_ASB_dom"/>
</dbReference>
<dbReference type="Pfam" id="PF19304">
    <property type="entry name" value="PGDH_inter"/>
    <property type="match status" value="1"/>
</dbReference>
<dbReference type="InterPro" id="IPR036291">
    <property type="entry name" value="NAD(P)-bd_dom_sf"/>
</dbReference>
<evidence type="ECO:0000259" key="18">
    <source>
        <dbReference type="Pfam" id="PF19304"/>
    </source>
</evidence>
<organism evidence="19 20">
    <name type="scientific">Parthenolecanium corni</name>
    <dbReference type="NCBI Taxonomy" id="536013"/>
    <lineage>
        <taxon>Eukaryota</taxon>
        <taxon>Metazoa</taxon>
        <taxon>Ecdysozoa</taxon>
        <taxon>Arthropoda</taxon>
        <taxon>Hexapoda</taxon>
        <taxon>Insecta</taxon>
        <taxon>Pterygota</taxon>
        <taxon>Neoptera</taxon>
        <taxon>Paraneoptera</taxon>
        <taxon>Hemiptera</taxon>
        <taxon>Sternorrhyncha</taxon>
        <taxon>Coccoidea</taxon>
        <taxon>Coccidae</taxon>
        <taxon>Parthenolecanium</taxon>
    </lineage>
</organism>
<evidence type="ECO:0000256" key="12">
    <source>
        <dbReference type="ARBA" id="ARBA00023002"/>
    </source>
</evidence>
<feature type="domain" description="D-3-phosphoglycerate dehydrogenase ASB" evidence="18">
    <location>
        <begin position="338"/>
        <end position="449"/>
    </location>
</feature>
<keyword evidence="12" id="KW-0560">Oxidoreductase</keyword>
<dbReference type="Gene3D" id="3.90.550.50">
    <property type="match status" value="1"/>
</dbReference>
<dbReference type="PANTHER" id="PTHR42938">
    <property type="entry name" value="FORMATE DEHYDROGENASE 1"/>
    <property type="match status" value="1"/>
</dbReference>
<dbReference type="FunFam" id="3.40.50.720:FF:000021">
    <property type="entry name" value="D-3-phosphoglycerate dehydrogenase"/>
    <property type="match status" value="1"/>
</dbReference>
<dbReference type="SUPFAM" id="SSF52283">
    <property type="entry name" value="Formate/glycerate dehydrogenase catalytic domain-like"/>
    <property type="match status" value="1"/>
</dbReference>
<evidence type="ECO:0000256" key="7">
    <source>
        <dbReference type="ARBA" id="ARBA00022679"/>
    </source>
</evidence>
<dbReference type="GO" id="GO:0004617">
    <property type="term" value="F:phosphoglycerate dehydrogenase activity"/>
    <property type="evidence" value="ECO:0007669"/>
    <property type="project" value="TreeGrafter"/>
</dbReference>
<keyword evidence="14" id="KW-0333">Golgi apparatus</keyword>
<dbReference type="PROSITE" id="PS00065">
    <property type="entry name" value="D_2_HYDROXYACID_DH_1"/>
    <property type="match status" value="1"/>
</dbReference>
<reference evidence="19 20" key="1">
    <citation type="submission" date="2024-03" db="EMBL/GenBank/DDBJ databases">
        <title>Adaptation during the transition from Ophiocordyceps entomopathogen to insect associate is accompanied by gene loss and intensified selection.</title>
        <authorList>
            <person name="Ward C.M."/>
            <person name="Onetto C.A."/>
            <person name="Borneman A.R."/>
        </authorList>
    </citation>
    <scope>NUCLEOTIDE SEQUENCE [LARGE SCALE GENOMIC DNA]</scope>
    <source>
        <strain evidence="19">AWRI1</strain>
        <tissue evidence="19">Single Adult Female</tissue>
    </source>
</reference>
<evidence type="ECO:0000256" key="6">
    <source>
        <dbReference type="ARBA" id="ARBA00022676"/>
    </source>
</evidence>
<keyword evidence="8" id="KW-0812">Transmembrane</keyword>
<dbReference type="InterPro" id="IPR006140">
    <property type="entry name" value="D-isomer_DH_NAD-bd"/>
</dbReference>
<evidence type="ECO:0000256" key="2">
    <source>
        <dbReference type="ARBA" id="ARBA00005854"/>
    </source>
</evidence>
<keyword evidence="5" id="KW-0597">Phosphoprotein</keyword>
<comment type="subcellular location">
    <subcellularLocation>
        <location evidence="1">Golgi apparatus membrane</location>
        <topology evidence="1">Single-pass type II membrane protein</topology>
    </subcellularLocation>
</comment>
<comment type="subunit">
    <text evidence="4">Homotetramer.</text>
</comment>
<keyword evidence="15" id="KW-0472">Membrane</keyword>
<comment type="caution">
    <text evidence="19">The sequence shown here is derived from an EMBL/GenBank/DDBJ whole genome shotgun (WGS) entry which is preliminary data.</text>
</comment>
<dbReference type="Gene3D" id="3.30.1330.90">
    <property type="entry name" value="D-3-phosphoglycerate dehydrogenase, domain 3"/>
    <property type="match status" value="1"/>
</dbReference>
<dbReference type="Pfam" id="PF01762">
    <property type="entry name" value="Galactosyl_T"/>
    <property type="match status" value="1"/>
</dbReference>
<keyword evidence="6" id="KW-0328">Glycosyltransferase</keyword>
<evidence type="ECO:0000256" key="9">
    <source>
        <dbReference type="ARBA" id="ARBA00022968"/>
    </source>
</evidence>
<evidence type="ECO:0000256" key="11">
    <source>
        <dbReference type="ARBA" id="ARBA00022990"/>
    </source>
</evidence>
<accession>A0AAN9TC70</accession>
<dbReference type="PANTHER" id="PTHR42938:SF22">
    <property type="entry name" value="D-3-PHOSPHOGLYCERATE DEHYDROGENASE"/>
    <property type="match status" value="1"/>
</dbReference>
<dbReference type="InterPro" id="IPR002659">
    <property type="entry name" value="Glyco_trans_31"/>
</dbReference>
<dbReference type="GO" id="GO:0000139">
    <property type="term" value="C:Golgi membrane"/>
    <property type="evidence" value="ECO:0007669"/>
    <property type="project" value="UniProtKB-SubCell"/>
</dbReference>
<keyword evidence="7" id="KW-0808">Transferase</keyword>
<keyword evidence="13" id="KW-0520">NAD</keyword>
<sequence>MALSIKKVLISDNVDKKCEDLLRQNNIEVVCKFKLSSLELIKELSDCDGLIVRSDTKVTKEIIEASKSLSVIGRAGTGVDNIDINAATKKGIIVLNAPNGNAISACELTCAHITCLARNVPAACQSTKELKWERKLYSGGCELSGKILAVIGLGRIGKEVAVRMKSFGMQIIAFDPFVTNVEAHALSIKRLELDDIWPLADYITVHTPLIPQTKNLINKSVFEKCKRGVKIVNVARGGIVNEEDLLHALEEGICGGAALDVFSEEPPVNVILQRLLCHPNVIATPHLGASTKEAQVRVAVEVAEQFVSLNDISSKFPIAGVINAPALLASRNSDNIGWMKLAELLGRVVSRLLTKQTLKGANVVISLIGPEIRNMKFLSASVLLGILSDDVHREFNLVNSTFYAAETGLNFSFDTNDNPCSKNSENNNIKISLGIEGHVVSAQGTVINDIPYLLQINDAAFQPGSVLLNKEVQIYSCKGDNFSNALRLLVCVAILMLCLQLRSVSTNLGRSGVLNQNTDRSAFKRINITSIEFLYRSSICLFKKPKIIVLVTSHASNIYNRNVIRRSYPKDLFDKFNAHLIFLLAVAPTNNETFDYITDKELKEYDDIVQGTFMESYRNLTLKHLMGFKWTSEFCRSVEYVVKMDDDIVVNYYKLFQLIKTYRFELMGHVLDHMKPIRDSQNKWFVSRKEYENENYPEFLSGWLYVATFDSVLSLLNQAHLAKFFWIDDLLVTGILREKAKLKLTDIRQYFRYEPKNIECCISNKYSCDFLAAPNGKDFNLTKKFYNHLWECRYKKICSLESNKGTSCWWSETLAVEQFIKFKENRYQLIT</sequence>
<proteinExistence type="inferred from homology"/>
<dbReference type="GO" id="GO:0051287">
    <property type="term" value="F:NAD binding"/>
    <property type="evidence" value="ECO:0007669"/>
    <property type="project" value="InterPro"/>
</dbReference>
<protein>
    <recommendedName>
        <fullName evidence="21">D-3-phosphoglycerate dehydrogenase</fullName>
    </recommendedName>
</protein>
<dbReference type="InterPro" id="IPR029752">
    <property type="entry name" value="D-isomer_DH_CS1"/>
</dbReference>
<dbReference type="Pfam" id="PF02826">
    <property type="entry name" value="2-Hacid_dh_C"/>
    <property type="match status" value="1"/>
</dbReference>
<evidence type="ECO:0000313" key="19">
    <source>
        <dbReference type="EMBL" id="KAK7580446.1"/>
    </source>
</evidence>
<feature type="domain" description="D-isomer specific 2-hydroxyacid dehydrogenase NAD-binding" evidence="17">
    <location>
        <begin position="111"/>
        <end position="288"/>
    </location>
</feature>
<keyword evidence="20" id="KW-1185">Reference proteome</keyword>
<evidence type="ECO:0000256" key="15">
    <source>
        <dbReference type="ARBA" id="ARBA00023136"/>
    </source>
</evidence>
<gene>
    <name evidence="19" type="ORF">V9T40_001075</name>
</gene>
<comment type="similarity">
    <text evidence="2">Belongs to the D-isomer specific 2-hydroxyacid dehydrogenase family.</text>
</comment>
<dbReference type="SUPFAM" id="SSF143548">
    <property type="entry name" value="Serine metabolism enzymes domain"/>
    <property type="match status" value="1"/>
</dbReference>
<dbReference type="InterPro" id="IPR029009">
    <property type="entry name" value="ASB_dom_sf"/>
</dbReference>
<evidence type="ECO:0000313" key="20">
    <source>
        <dbReference type="Proteomes" id="UP001367676"/>
    </source>
</evidence>
<evidence type="ECO:0000256" key="3">
    <source>
        <dbReference type="ARBA" id="ARBA00008661"/>
    </source>
</evidence>
<evidence type="ECO:0000256" key="8">
    <source>
        <dbReference type="ARBA" id="ARBA00022692"/>
    </source>
</evidence>
<dbReference type="AlphaFoldDB" id="A0AAN9TC70"/>
<evidence type="ECO:0000259" key="17">
    <source>
        <dbReference type="Pfam" id="PF02826"/>
    </source>
</evidence>
<evidence type="ECO:0000256" key="13">
    <source>
        <dbReference type="ARBA" id="ARBA00023027"/>
    </source>
</evidence>
<comment type="similarity">
    <text evidence="3">Belongs to the glycosyltransferase 31 family.</text>
</comment>
<dbReference type="GO" id="GO:0016758">
    <property type="term" value="F:hexosyltransferase activity"/>
    <property type="evidence" value="ECO:0007669"/>
    <property type="project" value="InterPro"/>
</dbReference>
<feature type="domain" description="D-isomer specific 2-hydroxyacid dehydrogenase catalytic" evidence="16">
    <location>
        <begin position="8"/>
        <end position="309"/>
    </location>
</feature>
<name>A0AAN9TC70_9HEMI</name>
<dbReference type="CDD" id="cd12173">
    <property type="entry name" value="PGDH_4"/>
    <property type="match status" value="1"/>
</dbReference>
<dbReference type="Pfam" id="PF00389">
    <property type="entry name" value="2-Hacid_dh"/>
    <property type="match status" value="1"/>
</dbReference>
<keyword evidence="11" id="KW-0007">Acetylation</keyword>
<evidence type="ECO:0000256" key="4">
    <source>
        <dbReference type="ARBA" id="ARBA00011881"/>
    </source>
</evidence>
<dbReference type="Gene3D" id="3.40.50.720">
    <property type="entry name" value="NAD(P)-binding Rossmann-like Domain"/>
    <property type="match status" value="2"/>
</dbReference>
<keyword evidence="10" id="KW-1133">Transmembrane helix</keyword>
<evidence type="ECO:0000256" key="1">
    <source>
        <dbReference type="ARBA" id="ARBA00004323"/>
    </source>
</evidence>